<dbReference type="Pfam" id="PF00106">
    <property type="entry name" value="adh_short"/>
    <property type="match status" value="1"/>
</dbReference>
<dbReference type="OrthoDB" id="10267115at2759"/>
<keyword evidence="12" id="KW-1133">Transmembrane helix</keyword>
<dbReference type="STRING" id="1296120.A0A1B9GXR6"/>
<evidence type="ECO:0000256" key="7">
    <source>
        <dbReference type="ARBA" id="ARBA00023002"/>
    </source>
</evidence>
<keyword evidence="5" id="KW-0521">NADP</keyword>
<dbReference type="InterPro" id="IPR036291">
    <property type="entry name" value="NAD(P)-bd_dom_sf"/>
</dbReference>
<dbReference type="AlphaFoldDB" id="A0A1B9GXR6"/>
<feature type="transmembrane region" description="Helical" evidence="12">
    <location>
        <begin position="20"/>
        <end position="38"/>
    </location>
</feature>
<comment type="function">
    <text evidence="10">Catalyzes the reduction of 3'-oxosphinganine (3-ketodihydrosphingosine/KDS) to sphinganine (dihydrosphingosine/DHS), the second step of de novo sphingolipid biosynthesis.</text>
</comment>
<dbReference type="EC" id="1.1.1.102" evidence="9"/>
<accession>A0A1B9GXR6</accession>
<dbReference type="GO" id="GO:0030148">
    <property type="term" value="P:sphingolipid biosynthetic process"/>
    <property type="evidence" value="ECO:0007669"/>
    <property type="project" value="InterPro"/>
</dbReference>
<evidence type="ECO:0000256" key="6">
    <source>
        <dbReference type="ARBA" id="ARBA00022919"/>
    </source>
</evidence>
<keyword evidence="6" id="KW-0746">Sphingolipid metabolism</keyword>
<dbReference type="GO" id="GO:0006666">
    <property type="term" value="P:3-keto-sphinganine metabolic process"/>
    <property type="evidence" value="ECO:0007669"/>
    <property type="project" value="InterPro"/>
</dbReference>
<gene>
    <name evidence="13" type="ORF">I316_02327</name>
</gene>
<evidence type="ECO:0000256" key="12">
    <source>
        <dbReference type="SAM" id="Phobius"/>
    </source>
</evidence>
<dbReference type="InterPro" id="IPR002347">
    <property type="entry name" value="SDR_fam"/>
</dbReference>
<comment type="catalytic activity">
    <reaction evidence="11">
        <text>sphinganine + NADP(+) = 3-oxosphinganine + NADPH + H(+)</text>
        <dbReference type="Rhea" id="RHEA:22640"/>
        <dbReference type="ChEBI" id="CHEBI:15378"/>
        <dbReference type="ChEBI" id="CHEBI:57783"/>
        <dbReference type="ChEBI" id="CHEBI:57817"/>
        <dbReference type="ChEBI" id="CHEBI:58299"/>
        <dbReference type="ChEBI" id="CHEBI:58349"/>
        <dbReference type="EC" id="1.1.1.102"/>
    </reaction>
    <physiologicalReaction direction="right-to-left" evidence="11">
        <dbReference type="Rhea" id="RHEA:22642"/>
    </physiologicalReaction>
</comment>
<keyword evidence="12" id="KW-0812">Transmembrane</keyword>
<sequence>MSLGNLSTAQQLIKDHSIALTSSLAVLLSVLVFGMGWFSKPTYQPKGKHCYITGGTQGLGKALAESLVKQGAHVTVVARDVKKGERVEAELKALASPGQKVRFISADLIDSHAAEQALIQASEPFGGVAPDYVLMCAGFSRPKFFVEASSQELRDGFDGNYWVSAWTAHTAAKMMVKQRRTGKIVFVSSFLGYASFAGYSTYSPGKYALRGLADALRNEMILHNIDIHIFMPCGILGPGHDAECAEKPALTAKIEEGDTPIQPEECARYLESGLRKGHYQITDNLVCDFVRLRSNAGVPTNNVLLDTFYLLVSTIGVPIWRMTADASVKKFKKSVEADLEAKRFYDAPATTNFK</sequence>
<comment type="subcellular location">
    <subcellularLocation>
        <location evidence="1">Endoplasmic reticulum</location>
    </subcellularLocation>
</comment>
<dbReference type="CDD" id="cd08939">
    <property type="entry name" value="KDSR-like_SDR_c"/>
    <property type="match status" value="1"/>
</dbReference>
<dbReference type="InterPro" id="IPR045022">
    <property type="entry name" value="KDSR-like"/>
</dbReference>
<evidence type="ECO:0000256" key="4">
    <source>
        <dbReference type="ARBA" id="ARBA00022824"/>
    </source>
</evidence>
<evidence type="ECO:0000313" key="13">
    <source>
        <dbReference type="EMBL" id="OCF35834.1"/>
    </source>
</evidence>
<protein>
    <recommendedName>
        <fullName evidence="9">3-dehydrosphinganine reductase</fullName>
        <ecNumber evidence="9">1.1.1.102</ecNumber>
    </recommendedName>
</protein>
<dbReference type="PRINTS" id="PR00081">
    <property type="entry name" value="GDHRDH"/>
</dbReference>
<dbReference type="Gene3D" id="3.40.50.720">
    <property type="entry name" value="NAD(P)-binding Rossmann-like Domain"/>
    <property type="match status" value="1"/>
</dbReference>
<dbReference type="EMBL" id="KI669497">
    <property type="protein sequence ID" value="OCF35834.1"/>
    <property type="molecule type" value="Genomic_DNA"/>
</dbReference>
<evidence type="ECO:0000256" key="8">
    <source>
        <dbReference type="ARBA" id="ARBA00023098"/>
    </source>
</evidence>
<dbReference type="GO" id="GO:0005789">
    <property type="term" value="C:endoplasmic reticulum membrane"/>
    <property type="evidence" value="ECO:0007669"/>
    <property type="project" value="TreeGrafter"/>
</dbReference>
<evidence type="ECO:0000256" key="9">
    <source>
        <dbReference type="ARBA" id="ARBA00026112"/>
    </source>
</evidence>
<reference evidence="13 14" key="1">
    <citation type="submission" date="2013-07" db="EMBL/GenBank/DDBJ databases">
        <title>The Genome Sequence of Cryptococcus heveanensis BCC8398.</title>
        <authorList>
            <consortium name="The Broad Institute Genome Sequencing Platform"/>
            <person name="Cuomo C."/>
            <person name="Litvintseva A."/>
            <person name="Chen Y."/>
            <person name="Heitman J."/>
            <person name="Sun S."/>
            <person name="Springer D."/>
            <person name="Dromer F."/>
            <person name="Young S.K."/>
            <person name="Zeng Q."/>
            <person name="Gargeya S."/>
            <person name="Fitzgerald M."/>
            <person name="Abouelleil A."/>
            <person name="Alvarado L."/>
            <person name="Berlin A.M."/>
            <person name="Chapman S.B."/>
            <person name="Dewar J."/>
            <person name="Goldberg J."/>
            <person name="Griggs A."/>
            <person name="Gujja S."/>
            <person name="Hansen M."/>
            <person name="Howarth C."/>
            <person name="Imamovic A."/>
            <person name="Larimer J."/>
            <person name="McCowan C."/>
            <person name="Murphy C."/>
            <person name="Pearson M."/>
            <person name="Priest M."/>
            <person name="Roberts A."/>
            <person name="Saif S."/>
            <person name="Shea T."/>
            <person name="Sykes S."/>
            <person name="Wortman J."/>
            <person name="Nusbaum C."/>
            <person name="Birren B."/>
        </authorList>
    </citation>
    <scope>NUCLEOTIDE SEQUENCE [LARGE SCALE GENOMIC DNA]</scope>
    <source>
        <strain evidence="13 14">BCC8398</strain>
    </source>
</reference>
<keyword evidence="14" id="KW-1185">Reference proteome</keyword>
<evidence type="ECO:0000256" key="11">
    <source>
        <dbReference type="ARBA" id="ARBA00048930"/>
    </source>
</evidence>
<feature type="transmembrane region" description="Helical" evidence="12">
    <location>
        <begin position="184"/>
        <end position="202"/>
    </location>
</feature>
<proteinExistence type="predicted"/>
<evidence type="ECO:0000256" key="10">
    <source>
        <dbReference type="ARBA" id="ARBA00044737"/>
    </source>
</evidence>
<comment type="pathway">
    <text evidence="3">Sphingolipid metabolism.</text>
</comment>
<evidence type="ECO:0000256" key="5">
    <source>
        <dbReference type="ARBA" id="ARBA00022857"/>
    </source>
</evidence>
<evidence type="ECO:0000313" key="14">
    <source>
        <dbReference type="Proteomes" id="UP000092666"/>
    </source>
</evidence>
<dbReference type="Proteomes" id="UP000092666">
    <property type="component" value="Unassembled WGS sequence"/>
</dbReference>
<evidence type="ECO:0000256" key="1">
    <source>
        <dbReference type="ARBA" id="ARBA00004240"/>
    </source>
</evidence>
<evidence type="ECO:0000256" key="2">
    <source>
        <dbReference type="ARBA" id="ARBA00004760"/>
    </source>
</evidence>
<comment type="pathway">
    <text evidence="2">Lipid metabolism; sphingolipid metabolism.</text>
</comment>
<reference evidence="14" key="2">
    <citation type="submission" date="2013-12" db="EMBL/GenBank/DDBJ databases">
        <title>Evolution of pathogenesis and genome organization in the Tremellales.</title>
        <authorList>
            <person name="Cuomo C."/>
            <person name="Litvintseva A."/>
            <person name="Heitman J."/>
            <person name="Chen Y."/>
            <person name="Sun S."/>
            <person name="Springer D."/>
            <person name="Dromer F."/>
            <person name="Young S."/>
            <person name="Zeng Q."/>
            <person name="Chapman S."/>
            <person name="Gujja S."/>
            <person name="Saif S."/>
            <person name="Birren B."/>
        </authorList>
    </citation>
    <scope>NUCLEOTIDE SEQUENCE [LARGE SCALE GENOMIC DNA]</scope>
    <source>
        <strain evidence="14">BCC8398</strain>
    </source>
</reference>
<keyword evidence="8" id="KW-0443">Lipid metabolism</keyword>
<keyword evidence="7" id="KW-0560">Oxidoreductase</keyword>
<evidence type="ECO:0000256" key="3">
    <source>
        <dbReference type="ARBA" id="ARBA00004991"/>
    </source>
</evidence>
<organism evidence="13 14">
    <name type="scientific">Kwoniella heveanensis BCC8398</name>
    <dbReference type="NCBI Taxonomy" id="1296120"/>
    <lineage>
        <taxon>Eukaryota</taxon>
        <taxon>Fungi</taxon>
        <taxon>Dikarya</taxon>
        <taxon>Basidiomycota</taxon>
        <taxon>Agaricomycotina</taxon>
        <taxon>Tremellomycetes</taxon>
        <taxon>Tremellales</taxon>
        <taxon>Cryptococcaceae</taxon>
        <taxon>Kwoniella</taxon>
    </lineage>
</organism>
<dbReference type="GO" id="GO:0047560">
    <property type="term" value="F:3-dehydrosphinganine reductase activity"/>
    <property type="evidence" value="ECO:0007669"/>
    <property type="project" value="UniProtKB-EC"/>
</dbReference>
<dbReference type="PANTHER" id="PTHR43550:SF3">
    <property type="entry name" value="3-KETODIHYDROSPHINGOSINE REDUCTASE"/>
    <property type="match status" value="1"/>
</dbReference>
<dbReference type="SUPFAM" id="SSF51735">
    <property type="entry name" value="NAD(P)-binding Rossmann-fold domains"/>
    <property type="match status" value="1"/>
</dbReference>
<dbReference type="PANTHER" id="PTHR43550">
    <property type="entry name" value="3-KETODIHYDROSPHINGOSINE REDUCTASE"/>
    <property type="match status" value="1"/>
</dbReference>
<keyword evidence="4" id="KW-0256">Endoplasmic reticulum</keyword>
<name>A0A1B9GXR6_9TREE</name>
<keyword evidence="12" id="KW-0472">Membrane</keyword>